<evidence type="ECO:0000313" key="4">
    <source>
        <dbReference type="Proteomes" id="UP000283269"/>
    </source>
</evidence>
<accession>A0A409X3N7</accession>
<feature type="region of interest" description="Disordered" evidence="1">
    <location>
        <begin position="166"/>
        <end position="196"/>
    </location>
</feature>
<sequence length="211" mass="23123">MFSDIQHVDFKMRFSLLLATCALASTVLAVPVIKPGTNKKPKDESKPKTPAEPGDVVLVNSHDFVDGKINGHGSSERKTHPAIVVHHDENHIVHVAPIGHAHPGGVPTMPAADYNIPGTKAGPGLIGLGPPKQIHQDDVKPLGEPRHGNPEIPKKLTADQFNHLQEQIALHNPPAPEPPAKEKGKKKGKDKRSLERRHLEARLYDYYYDLD</sequence>
<protein>
    <submittedName>
        <fullName evidence="3">Uncharacterized protein</fullName>
    </submittedName>
</protein>
<keyword evidence="4" id="KW-1185">Reference proteome</keyword>
<evidence type="ECO:0000256" key="1">
    <source>
        <dbReference type="SAM" id="MobiDB-lite"/>
    </source>
</evidence>
<evidence type="ECO:0000313" key="3">
    <source>
        <dbReference type="EMBL" id="PPQ85356.1"/>
    </source>
</evidence>
<organism evidence="3 4">
    <name type="scientific">Psilocybe cyanescens</name>
    <dbReference type="NCBI Taxonomy" id="93625"/>
    <lineage>
        <taxon>Eukaryota</taxon>
        <taxon>Fungi</taxon>
        <taxon>Dikarya</taxon>
        <taxon>Basidiomycota</taxon>
        <taxon>Agaricomycotina</taxon>
        <taxon>Agaricomycetes</taxon>
        <taxon>Agaricomycetidae</taxon>
        <taxon>Agaricales</taxon>
        <taxon>Agaricineae</taxon>
        <taxon>Strophariaceae</taxon>
        <taxon>Psilocybe</taxon>
    </lineage>
</organism>
<feature type="region of interest" description="Disordered" evidence="1">
    <location>
        <begin position="34"/>
        <end position="55"/>
    </location>
</feature>
<evidence type="ECO:0000256" key="2">
    <source>
        <dbReference type="SAM" id="SignalP"/>
    </source>
</evidence>
<feature type="signal peptide" evidence="2">
    <location>
        <begin position="1"/>
        <end position="29"/>
    </location>
</feature>
<gene>
    <name evidence="3" type="ORF">CVT25_000647</name>
</gene>
<dbReference type="InParanoid" id="A0A409X3N7"/>
<feature type="chain" id="PRO_5019549883" evidence="2">
    <location>
        <begin position="30"/>
        <end position="211"/>
    </location>
</feature>
<dbReference type="OrthoDB" id="10536260at2759"/>
<reference evidence="3 4" key="1">
    <citation type="journal article" date="2018" name="Evol. Lett.">
        <title>Horizontal gene cluster transfer increased hallucinogenic mushroom diversity.</title>
        <authorList>
            <person name="Reynolds H.T."/>
            <person name="Vijayakumar V."/>
            <person name="Gluck-Thaler E."/>
            <person name="Korotkin H.B."/>
            <person name="Matheny P.B."/>
            <person name="Slot J.C."/>
        </authorList>
    </citation>
    <scope>NUCLEOTIDE SEQUENCE [LARGE SCALE GENOMIC DNA]</scope>
    <source>
        <strain evidence="3 4">2631</strain>
    </source>
</reference>
<comment type="caution">
    <text evidence="3">The sequence shown here is derived from an EMBL/GenBank/DDBJ whole genome shotgun (WGS) entry which is preliminary data.</text>
</comment>
<keyword evidence="2" id="KW-0732">Signal</keyword>
<feature type="compositionally biased region" description="Basic and acidic residues" evidence="1">
    <location>
        <begin position="40"/>
        <end position="49"/>
    </location>
</feature>
<dbReference type="AlphaFoldDB" id="A0A409X3N7"/>
<dbReference type="EMBL" id="NHYD01002726">
    <property type="protein sequence ID" value="PPQ85356.1"/>
    <property type="molecule type" value="Genomic_DNA"/>
</dbReference>
<name>A0A409X3N7_PSICY</name>
<dbReference type="Proteomes" id="UP000283269">
    <property type="component" value="Unassembled WGS sequence"/>
</dbReference>
<proteinExistence type="predicted"/>